<feature type="region of interest" description="Disordered" evidence="1">
    <location>
        <begin position="1"/>
        <end position="115"/>
    </location>
</feature>
<organism evidence="2 3">
    <name type="scientific">Spinactinospora alkalitolerans</name>
    <dbReference type="NCBI Taxonomy" id="687207"/>
    <lineage>
        <taxon>Bacteria</taxon>
        <taxon>Bacillati</taxon>
        <taxon>Actinomycetota</taxon>
        <taxon>Actinomycetes</taxon>
        <taxon>Streptosporangiales</taxon>
        <taxon>Nocardiopsidaceae</taxon>
        <taxon>Spinactinospora</taxon>
    </lineage>
</organism>
<feature type="compositionally biased region" description="Pro residues" evidence="1">
    <location>
        <begin position="158"/>
        <end position="171"/>
    </location>
</feature>
<feature type="region of interest" description="Disordered" evidence="1">
    <location>
        <begin position="152"/>
        <end position="189"/>
    </location>
</feature>
<accession>A0A852TVF2</accession>
<proteinExistence type="predicted"/>
<dbReference type="Proteomes" id="UP000589036">
    <property type="component" value="Unassembled WGS sequence"/>
</dbReference>
<keyword evidence="3" id="KW-1185">Reference proteome</keyword>
<evidence type="ECO:0000256" key="1">
    <source>
        <dbReference type="SAM" id="MobiDB-lite"/>
    </source>
</evidence>
<reference evidence="2 3" key="1">
    <citation type="submission" date="2020-07" db="EMBL/GenBank/DDBJ databases">
        <title>Sequencing the genomes of 1000 actinobacteria strains.</title>
        <authorList>
            <person name="Klenk H.-P."/>
        </authorList>
    </citation>
    <scope>NUCLEOTIDE SEQUENCE [LARGE SCALE GENOMIC DNA]</scope>
    <source>
        <strain evidence="2 3">CXB654</strain>
    </source>
</reference>
<name>A0A852TVF2_9ACTN</name>
<evidence type="ECO:0000313" key="3">
    <source>
        <dbReference type="Proteomes" id="UP000589036"/>
    </source>
</evidence>
<gene>
    <name evidence="2" type="ORF">HDA32_002495</name>
</gene>
<protein>
    <submittedName>
        <fullName evidence="2">Uncharacterized protein</fullName>
    </submittedName>
</protein>
<sequence>MAAAPGEPEPPTRTATASGGRPAGRRARERKAEEFAWSRTFRPAGRLSGSLVPAAEEASAVRGFCGRVPGGTFPPGRRPRRTLPDDHEGPMWRSRRSRSPPRPPTGGSARRGPDLHPCLMHKVRYASFVDDCGECRILRPGSALRIPAAAFLRGRTGRPPPVPAAPRPTGSPPRRRVSAGGEDGPARDVAPLSPARCAAAASASRCGAAGGIVVAVLPIGAVSVPVGPLGARCTGGRCSPAPLPCGFAAAPPSAGGGAVARAGRPGVMGRASRAMR</sequence>
<feature type="compositionally biased region" description="Low complexity" evidence="1">
    <location>
        <begin position="66"/>
        <end position="75"/>
    </location>
</feature>
<comment type="caution">
    <text evidence="2">The sequence shown here is derived from an EMBL/GenBank/DDBJ whole genome shotgun (WGS) entry which is preliminary data.</text>
</comment>
<evidence type="ECO:0000313" key="2">
    <source>
        <dbReference type="EMBL" id="NYE47375.1"/>
    </source>
</evidence>
<dbReference type="EMBL" id="JACCCC010000001">
    <property type="protein sequence ID" value="NYE47375.1"/>
    <property type="molecule type" value="Genomic_DNA"/>
</dbReference>
<dbReference type="AlphaFoldDB" id="A0A852TVF2"/>